<protein>
    <submittedName>
        <fullName evidence="2">Uncharacterized protein</fullName>
    </submittedName>
</protein>
<evidence type="ECO:0000313" key="3">
    <source>
        <dbReference type="Proteomes" id="UP000235786"/>
    </source>
</evidence>
<dbReference type="PANTHER" id="PTHR40135:SF1">
    <property type="entry name" value="MITOCHONDRIAL PHOSPHATE CARRIER PROTEIN"/>
    <property type="match status" value="1"/>
</dbReference>
<keyword evidence="3" id="KW-1185">Reference proteome</keyword>
<feature type="transmembrane region" description="Helical" evidence="1">
    <location>
        <begin position="12"/>
        <end position="30"/>
    </location>
</feature>
<name>A0A2J6S1F7_HYAVF</name>
<dbReference type="STRING" id="1149755.A0A2J6S1F7"/>
<sequence length="79" mass="9449">MLIARRFSLTNFFIATTALGFQVFVLYPWHKRLDDDFQQLRSEAFKVLRDGEKARLKELLEIKEQITALEKKNKGWFSR</sequence>
<dbReference type="AlphaFoldDB" id="A0A2J6S1F7"/>
<dbReference type="EMBL" id="KZ613941">
    <property type="protein sequence ID" value="PMD44599.1"/>
    <property type="molecule type" value="Genomic_DNA"/>
</dbReference>
<organism evidence="2 3">
    <name type="scientific">Hyaloscypha variabilis (strain UAMH 11265 / GT02V1 / F)</name>
    <name type="common">Meliniomyces variabilis</name>
    <dbReference type="NCBI Taxonomy" id="1149755"/>
    <lineage>
        <taxon>Eukaryota</taxon>
        <taxon>Fungi</taxon>
        <taxon>Dikarya</taxon>
        <taxon>Ascomycota</taxon>
        <taxon>Pezizomycotina</taxon>
        <taxon>Leotiomycetes</taxon>
        <taxon>Helotiales</taxon>
        <taxon>Hyaloscyphaceae</taxon>
        <taxon>Hyaloscypha</taxon>
        <taxon>Hyaloscypha variabilis</taxon>
    </lineage>
</organism>
<proteinExistence type="predicted"/>
<evidence type="ECO:0000256" key="1">
    <source>
        <dbReference type="SAM" id="Phobius"/>
    </source>
</evidence>
<gene>
    <name evidence="2" type="ORF">L207DRAFT_483610</name>
</gene>
<accession>A0A2J6S1F7</accession>
<dbReference type="PANTHER" id="PTHR40135">
    <property type="entry name" value="MITOCHONDRIAL PHOSPHATE CARRIER PROTEIN"/>
    <property type="match status" value="1"/>
</dbReference>
<keyword evidence="1" id="KW-0472">Membrane</keyword>
<dbReference type="OrthoDB" id="9992270at2759"/>
<keyword evidence="1" id="KW-0812">Transmembrane</keyword>
<keyword evidence="1" id="KW-1133">Transmembrane helix</keyword>
<evidence type="ECO:0000313" key="2">
    <source>
        <dbReference type="EMBL" id="PMD44599.1"/>
    </source>
</evidence>
<dbReference type="Proteomes" id="UP000235786">
    <property type="component" value="Unassembled WGS sequence"/>
</dbReference>
<reference evidence="2 3" key="1">
    <citation type="submission" date="2016-04" db="EMBL/GenBank/DDBJ databases">
        <title>A degradative enzymes factory behind the ericoid mycorrhizal symbiosis.</title>
        <authorList>
            <consortium name="DOE Joint Genome Institute"/>
            <person name="Martino E."/>
            <person name="Morin E."/>
            <person name="Grelet G."/>
            <person name="Kuo A."/>
            <person name="Kohler A."/>
            <person name="Daghino S."/>
            <person name="Barry K."/>
            <person name="Choi C."/>
            <person name="Cichocki N."/>
            <person name="Clum A."/>
            <person name="Copeland A."/>
            <person name="Hainaut M."/>
            <person name="Haridas S."/>
            <person name="Labutti K."/>
            <person name="Lindquist E."/>
            <person name="Lipzen A."/>
            <person name="Khouja H.-R."/>
            <person name="Murat C."/>
            <person name="Ohm R."/>
            <person name="Olson A."/>
            <person name="Spatafora J."/>
            <person name="Veneault-Fourrey C."/>
            <person name="Henrissat B."/>
            <person name="Grigoriev I."/>
            <person name="Martin F."/>
            <person name="Perotto S."/>
        </authorList>
    </citation>
    <scope>NUCLEOTIDE SEQUENCE [LARGE SCALE GENOMIC DNA]</scope>
    <source>
        <strain evidence="2 3">F</strain>
    </source>
</reference>